<dbReference type="Gene3D" id="3.80.10.10">
    <property type="entry name" value="Ribonuclease Inhibitor"/>
    <property type="match status" value="2"/>
</dbReference>
<dbReference type="RefSeq" id="WP_051214466.1">
    <property type="nucleotide sequence ID" value="NZ_UGVL01000001.1"/>
</dbReference>
<dbReference type="InterPro" id="IPR053139">
    <property type="entry name" value="Surface_bspA-like"/>
</dbReference>
<dbReference type="InterPro" id="IPR024361">
    <property type="entry name" value="BACON"/>
</dbReference>
<dbReference type="CDD" id="cd14948">
    <property type="entry name" value="BACON"/>
    <property type="match status" value="3"/>
</dbReference>
<feature type="domain" description="BACON" evidence="1">
    <location>
        <begin position="64"/>
        <end position="118"/>
    </location>
</feature>
<evidence type="ECO:0000259" key="1">
    <source>
        <dbReference type="Pfam" id="PF13004"/>
    </source>
</evidence>
<evidence type="ECO:0000313" key="2">
    <source>
        <dbReference type="EMBL" id="SUE34829.1"/>
    </source>
</evidence>
<dbReference type="Gene3D" id="3.40.50.12480">
    <property type="match status" value="1"/>
</dbReference>
<dbReference type="InterPro" id="IPR013783">
    <property type="entry name" value="Ig-like_fold"/>
</dbReference>
<dbReference type="Pfam" id="PF13004">
    <property type="entry name" value="BACON"/>
    <property type="match status" value="3"/>
</dbReference>
<feature type="domain" description="BACON" evidence="1">
    <location>
        <begin position="159"/>
        <end position="209"/>
    </location>
</feature>
<dbReference type="SUPFAM" id="SSF52058">
    <property type="entry name" value="L domain-like"/>
    <property type="match status" value="1"/>
</dbReference>
<gene>
    <name evidence="2" type="ORF">NCTC11190_02064</name>
</gene>
<reference evidence="2 3" key="1">
    <citation type="submission" date="2018-06" db="EMBL/GenBank/DDBJ databases">
        <authorList>
            <consortium name="Pathogen Informatics"/>
            <person name="Doyle S."/>
        </authorList>
    </citation>
    <scope>NUCLEOTIDE SEQUENCE [LARGE SCALE GENOMIC DNA]</scope>
    <source>
        <strain evidence="2 3">NCTC11190</strain>
    </source>
</reference>
<dbReference type="PANTHER" id="PTHR45661:SF3">
    <property type="entry name" value="IG-LIKE DOMAIN-CONTAINING PROTEIN"/>
    <property type="match status" value="1"/>
</dbReference>
<dbReference type="EMBL" id="UGVL01000001">
    <property type="protein sequence ID" value="SUE34829.1"/>
    <property type="molecule type" value="Genomic_DNA"/>
</dbReference>
<dbReference type="InterPro" id="IPR026906">
    <property type="entry name" value="LRR_5"/>
</dbReference>
<dbReference type="AlphaFoldDB" id="A0A379MVP0"/>
<dbReference type="Proteomes" id="UP000255233">
    <property type="component" value="Unassembled WGS sequence"/>
</dbReference>
<keyword evidence="3" id="KW-1185">Reference proteome</keyword>
<dbReference type="PANTHER" id="PTHR45661">
    <property type="entry name" value="SURFACE ANTIGEN"/>
    <property type="match status" value="1"/>
</dbReference>
<proteinExistence type="predicted"/>
<protein>
    <submittedName>
        <fullName evidence="2">Bacteroidetes-Associated Carbohydrate-binding Often N-terminal</fullName>
    </submittedName>
</protein>
<organism evidence="2 3">
    <name type="scientific">Rikenella microfusus</name>
    <dbReference type="NCBI Taxonomy" id="28139"/>
    <lineage>
        <taxon>Bacteria</taxon>
        <taxon>Pseudomonadati</taxon>
        <taxon>Bacteroidota</taxon>
        <taxon>Bacteroidia</taxon>
        <taxon>Bacteroidales</taxon>
        <taxon>Rikenellaceae</taxon>
        <taxon>Rikenella</taxon>
    </lineage>
</organism>
<accession>A0A379MVP0</accession>
<dbReference type="Gene3D" id="2.60.40.10">
    <property type="entry name" value="Immunoglobulins"/>
    <property type="match status" value="3"/>
</dbReference>
<feature type="domain" description="BACON" evidence="1">
    <location>
        <begin position="245"/>
        <end position="288"/>
    </location>
</feature>
<name>A0A379MVP0_9BACT</name>
<evidence type="ECO:0000313" key="3">
    <source>
        <dbReference type="Proteomes" id="UP000255233"/>
    </source>
</evidence>
<dbReference type="Pfam" id="PF13306">
    <property type="entry name" value="LRR_5"/>
    <property type="match status" value="3"/>
</dbReference>
<dbReference type="STRING" id="880526.GCA_000427365_01754"/>
<dbReference type="OrthoDB" id="1716829at2"/>
<dbReference type="InterPro" id="IPR032675">
    <property type="entry name" value="LRR_dom_sf"/>
</dbReference>
<sequence length="738" mass="78907">MSVSLLHKLPGILLLGILLVGCTEDPGAKPDDPSAPQLTLSVPELNYADDGGIRTVVIRSNTGWTVSGANDWCTTDKAEGSYDGEVTVTTQANTDYDDRSVNLTVKAGSVTKILTVNQRKKDALTLTQARYEIRQEGGAIAVEVKHNVDFTVEIPQEFAGWITPITTKGLSAASLQFEIAANPAYDAREGKIIIRNSNGTLADTLYVVQAQLDKLGITESQRTVAPEGGTVAVAVNTNLDYDIIIPEEAAWITLAPQTKGLRSEEYQFIVAAHTDYNSRSAEVIFKDRNSPAADTLHLLQTSYKADITLGESESLGSRLSDEELKVIKTLILRGHLSDADFSAMRDRMPLLTDLDLYATDCPWIPHEAFCKRNGGLYVGHPSLTRIILPHGATHIESLAFGYSGTLQSIRLPKTFALMDDNTSDWYKRSGLQSITVEAGNPNYSDIDGVLYSANRERLICYPMGRTASSYAVPEGTVALNASFSSSALTSIHIPASVTSMSGGTFGGCPNLATISIDASNTMYCDVNGVVFSKDKRTIIRYPRAKGTAYSIPNGVTTIGESAFAGSRFVTMDIPQGVTTIGESAFASCSQLTAVNIPQGVTAIEASAFYGCRQLTSVTLPNSITKLGNSAFMRCGLTHLTIPEGVTELGANLCQESAQLKSVILPGTLVSLGGSFGPFAVCPQLESITCYAVNPPTGSLRVATTTDSDVQVYVPAASVEAYKAAPGWNNRTNIQAITN</sequence>